<keyword evidence="2" id="KW-0677">Repeat</keyword>
<evidence type="ECO:0000313" key="11">
    <source>
        <dbReference type="Proteomes" id="UP000701853"/>
    </source>
</evidence>
<protein>
    <recommendedName>
        <fullName evidence="12">NB-ARC domain-containing protein</fullName>
    </recommendedName>
</protein>
<feature type="domain" description="Disease resistance N-terminal" evidence="7">
    <location>
        <begin position="1192"/>
        <end position="1278"/>
    </location>
</feature>
<dbReference type="InterPro" id="IPR027417">
    <property type="entry name" value="P-loop_NTPase"/>
</dbReference>
<dbReference type="PANTHER" id="PTHR36766">
    <property type="entry name" value="PLANT BROAD-SPECTRUM MILDEW RESISTANCE PROTEIN RPW8"/>
    <property type="match status" value="1"/>
</dbReference>
<dbReference type="Gene3D" id="3.80.10.10">
    <property type="entry name" value="Ribonuclease Inhibitor"/>
    <property type="match status" value="8"/>
</dbReference>
<keyword evidence="4" id="KW-0611">Plant defense</keyword>
<keyword evidence="11" id="KW-1185">Reference proteome</keyword>
<dbReference type="InterPro" id="IPR055414">
    <property type="entry name" value="LRR_R13L4/SHOC2-like"/>
</dbReference>
<dbReference type="GO" id="GO:0005524">
    <property type="term" value="F:ATP binding"/>
    <property type="evidence" value="ECO:0007669"/>
    <property type="project" value="UniProtKB-KW"/>
</dbReference>
<keyword evidence="1" id="KW-0433">Leucine-rich repeat</keyword>
<dbReference type="PRINTS" id="PR00364">
    <property type="entry name" value="DISEASERSIST"/>
</dbReference>
<dbReference type="Pfam" id="PF23598">
    <property type="entry name" value="LRR_14"/>
    <property type="match status" value="1"/>
</dbReference>
<dbReference type="Gene3D" id="3.40.50.300">
    <property type="entry name" value="P-loop containing nucleotide triphosphate hydrolases"/>
    <property type="match status" value="1"/>
</dbReference>
<evidence type="ECO:0008006" key="12">
    <source>
        <dbReference type="Google" id="ProtNLM"/>
    </source>
</evidence>
<keyword evidence="5" id="KW-0067">ATP-binding</keyword>
<proteinExistence type="predicted"/>
<evidence type="ECO:0000259" key="9">
    <source>
        <dbReference type="Pfam" id="PF25019"/>
    </source>
</evidence>
<reference evidence="10 11" key="1">
    <citation type="journal article" date="2021" name="bioRxiv">
        <title>The Gossypium anomalum genome as a resource for cotton improvement and evolutionary analysis of hybrid incompatibility.</title>
        <authorList>
            <person name="Grover C.E."/>
            <person name="Yuan D."/>
            <person name="Arick M.A."/>
            <person name="Miller E.R."/>
            <person name="Hu G."/>
            <person name="Peterson D.G."/>
            <person name="Wendel J.F."/>
            <person name="Udall J.A."/>
        </authorList>
    </citation>
    <scope>NUCLEOTIDE SEQUENCE [LARGE SCALE GENOMIC DNA]</scope>
    <source>
        <strain evidence="10">JFW-Udall</strain>
        <tissue evidence="10">Leaf</tissue>
    </source>
</reference>
<dbReference type="Gene3D" id="1.10.8.430">
    <property type="entry name" value="Helical domain of apoptotic protease-activating factors"/>
    <property type="match status" value="1"/>
</dbReference>
<evidence type="ECO:0000256" key="5">
    <source>
        <dbReference type="ARBA" id="ARBA00022840"/>
    </source>
</evidence>
<dbReference type="InterPro" id="IPR006553">
    <property type="entry name" value="Leu-rich_rpt_Cys-con_subtyp"/>
</dbReference>
<dbReference type="Pfam" id="PF25019">
    <property type="entry name" value="LRR_R13L1-DRL21"/>
    <property type="match status" value="1"/>
</dbReference>
<comment type="caution">
    <text evidence="10">The sequence shown here is derived from an EMBL/GenBank/DDBJ whole genome shotgun (WGS) entry which is preliminary data.</text>
</comment>
<accession>A0A8J6DC23</accession>
<evidence type="ECO:0000256" key="3">
    <source>
        <dbReference type="ARBA" id="ARBA00022741"/>
    </source>
</evidence>
<dbReference type="InterPro" id="IPR042197">
    <property type="entry name" value="Apaf_helical"/>
</dbReference>
<dbReference type="GO" id="GO:0006952">
    <property type="term" value="P:defense response"/>
    <property type="evidence" value="ECO:0007669"/>
    <property type="project" value="UniProtKB-KW"/>
</dbReference>
<gene>
    <name evidence="10" type="ORF">CXB51_004096</name>
</gene>
<keyword evidence="3" id="KW-0547">Nucleotide-binding</keyword>
<dbReference type="InterPro" id="IPR002182">
    <property type="entry name" value="NB-ARC"/>
</dbReference>
<feature type="domain" description="R13L1/DRL21-like LRR repeat region" evidence="9">
    <location>
        <begin position="506"/>
        <end position="634"/>
    </location>
</feature>
<evidence type="ECO:0000256" key="4">
    <source>
        <dbReference type="ARBA" id="ARBA00022821"/>
    </source>
</evidence>
<dbReference type="GO" id="GO:0043531">
    <property type="term" value="F:ADP binding"/>
    <property type="evidence" value="ECO:0007669"/>
    <property type="project" value="InterPro"/>
</dbReference>
<dbReference type="GO" id="GO:0051707">
    <property type="term" value="P:response to other organism"/>
    <property type="evidence" value="ECO:0007669"/>
    <property type="project" value="UniProtKB-ARBA"/>
</dbReference>
<evidence type="ECO:0000313" key="10">
    <source>
        <dbReference type="EMBL" id="KAG8501815.1"/>
    </source>
</evidence>
<dbReference type="InterPro" id="IPR056789">
    <property type="entry name" value="LRR_R13L1-DRL21"/>
</dbReference>
<dbReference type="Gene3D" id="1.20.5.4130">
    <property type="match status" value="1"/>
</dbReference>
<dbReference type="SMART" id="SM00367">
    <property type="entry name" value="LRR_CC"/>
    <property type="match status" value="4"/>
</dbReference>
<dbReference type="SUPFAM" id="SSF52058">
    <property type="entry name" value="L domain-like"/>
    <property type="match status" value="4"/>
</dbReference>
<organism evidence="10 11">
    <name type="scientific">Gossypium anomalum</name>
    <dbReference type="NCBI Taxonomy" id="47600"/>
    <lineage>
        <taxon>Eukaryota</taxon>
        <taxon>Viridiplantae</taxon>
        <taxon>Streptophyta</taxon>
        <taxon>Embryophyta</taxon>
        <taxon>Tracheophyta</taxon>
        <taxon>Spermatophyta</taxon>
        <taxon>Magnoliopsida</taxon>
        <taxon>eudicotyledons</taxon>
        <taxon>Gunneridae</taxon>
        <taxon>Pentapetalae</taxon>
        <taxon>rosids</taxon>
        <taxon>malvids</taxon>
        <taxon>Malvales</taxon>
        <taxon>Malvaceae</taxon>
        <taxon>Malvoideae</taxon>
        <taxon>Gossypium</taxon>
    </lineage>
</organism>
<dbReference type="SUPFAM" id="SSF52540">
    <property type="entry name" value="P-loop containing nucleoside triphosphate hydrolases"/>
    <property type="match status" value="1"/>
</dbReference>
<name>A0A8J6DC23_9ROSI</name>
<evidence type="ECO:0000256" key="2">
    <source>
        <dbReference type="ARBA" id="ARBA00022737"/>
    </source>
</evidence>
<evidence type="ECO:0000259" key="7">
    <source>
        <dbReference type="Pfam" id="PF18052"/>
    </source>
</evidence>
<dbReference type="Proteomes" id="UP000701853">
    <property type="component" value="Chromosome 2"/>
</dbReference>
<dbReference type="CDD" id="cd14798">
    <property type="entry name" value="RX-CC_like"/>
    <property type="match status" value="1"/>
</dbReference>
<dbReference type="EMBL" id="JAHUZN010000002">
    <property type="protein sequence ID" value="KAG8501815.1"/>
    <property type="molecule type" value="Genomic_DNA"/>
</dbReference>
<dbReference type="PANTHER" id="PTHR36766:SF70">
    <property type="entry name" value="DISEASE RESISTANCE PROTEIN RGA4"/>
    <property type="match status" value="1"/>
</dbReference>
<dbReference type="InterPro" id="IPR041118">
    <property type="entry name" value="Rx_N"/>
</dbReference>
<feature type="domain" description="NB-ARC" evidence="6">
    <location>
        <begin position="74"/>
        <end position="253"/>
    </location>
</feature>
<dbReference type="InterPro" id="IPR038005">
    <property type="entry name" value="RX-like_CC"/>
</dbReference>
<dbReference type="Pfam" id="PF18052">
    <property type="entry name" value="Rx_N"/>
    <property type="match status" value="1"/>
</dbReference>
<dbReference type="OrthoDB" id="1896560at2759"/>
<evidence type="ECO:0000259" key="8">
    <source>
        <dbReference type="Pfam" id="PF23598"/>
    </source>
</evidence>
<feature type="domain" description="Disease resistance R13L4/SHOC-2-like LRR" evidence="8">
    <location>
        <begin position="1412"/>
        <end position="1699"/>
    </location>
</feature>
<dbReference type="Pfam" id="PF00931">
    <property type="entry name" value="NB-ARC"/>
    <property type="match status" value="1"/>
</dbReference>
<evidence type="ECO:0000259" key="6">
    <source>
        <dbReference type="Pfam" id="PF00931"/>
    </source>
</evidence>
<evidence type="ECO:0000256" key="1">
    <source>
        <dbReference type="ARBA" id="ARBA00022614"/>
    </source>
</evidence>
<dbReference type="InterPro" id="IPR032675">
    <property type="entry name" value="LRR_dom_sf"/>
</dbReference>
<sequence>MAEAFLGAVVNEAVAKMANKIKSILTSLDDLNNLASQFGLQQRAIDPITPVPAYGGPKVETISYHGRSNIVGRKHDVSKVVNLLVNPKDKQIVSVVPIVGMPGLGKTTLAKLVYDDLNAKTLFDVKFWVCVSYHLDVKRILKEMLEHFTVDQISIPQNKNAMVDKLKQKIEGAKGGKDQIKYLLVLDDVWDVTEWEDLKLCLEGISTNGGNGVVVTTRKEDVASTVQALPDQRHQPEKLEDEECWSIIKERALRDSPISHELEPIGKEIAKQCQGVPLVANVIGGLMSNIELSPRAWLEIQRSGVWDVTRDTCGNILTFKMHDSVHDLSLSVSKFDALIFRENSTPITNECSHIRHLNVGCRGESLPRMLTIFAPKLYSLISEINVFEELPKSFKFKRLRVLKLVGAHFIFELPDSLGEMKHLRYLDISGTSIKALPKSSTKLYHLQTLRLLGLVRFTFPDGLENLRSLKHLYFDSEELQPDNIGNLTCLQTLPVFFVGSERGHSIKELGSLNELRGELEIRRLGRVRNKQEANGANLHLKEKLCKLIFDFKGSDSDNSEEVMESLQPHSNLQSLTVSRYQGNSFPSWMLRPDGDSGLFLLNNLMELNLFDCRNCESLPPLGQLQNLQFLNLRNLRKVKGMGNEFYCNQGVEDMNKVIKVFPALKNFTLSGMERLEEWSTAMAVTKTIMFPCLEELNISVCPLLKSVPLTGEYSSLESPGISSCRLSKIGDGLSTPTCLKELYLTYLNISSIPDLKGFSSLQNLSIQSCNELEVIPITGGCPSLESLRISHCRTLSKIGDGLSTSTSLKILDLKYCLNLSLIPKLEGFSSLQNLSIQGCNELEVLPITGRRSSLEKLCISNCKKLSKIGDGLSTSTYLKDLDLHNCPNLKPIPSLDGLSSLTELNLDNVGEGWSCLLPNMFRSNTSLRSLRILNLPDLKWIPDDSLGRLNCLGELTIGGFSEQLQEFPFLSSIQYLSASLRVLKLIGWEKLKSLPPQLQFLTALEDLTIRKFQGIEALPEWLGNLSSLWCLRIYSCNKLMYLPSVDVMRSLSKLKQITIADCPQLETRCKRRHGPEWSKISHIPQIYINYRRERSNGLSKVFSTATAALNLGAKGAEAVEQRPLAVDVTGGGGIVGFGVGPGQMGLYTRPKVTVVADEMKDEQTDPLAAVSKQTRLLLTTDAKMAEALLDAVVNEVVAKVISIAADQISLAWGFEKQLKRLGETLGMIEAFLQDAEEKQTKNNSVKLWLKRLEDVAYEAVNVLDEFDYEILRRKYSTSFRLKIPFDFVTRWLIKLRTSLHHWMTLTTCQFGLQQRAVDQITPVPAYGGPKVETISYRGHSNIVGRKHDMHDSLHDLSLSVSKFDALIFREKSTPITNECSHIRHLSVGCDGESLPRMLTIVAPKLYSLFSNIDVFKKLSKSFTRLRVIKLVGAKSISALPDSLGELKHLRYLDISRTSIKELPKSSPELYHLQTLRLLGSFRKFTFPDGLENLISLKQLCFDHQVLQPDNIGNLTCLQTLPVFFVGSKRGHSIMELGSLNELRGELKICHLGRVRNKQEANGANLHLKKNFANEVMESFQPHSNLQSLTVSGYEGNNFPSWMLRPVGDSGLFFLNNLMELNLFDCHNCGSLPPLGQLQNLQFLNLRDLWKVKGMGNEFYCNQGIDDMNKVIKVFPALKKFTLYLMGSLEEWTAMAATKTIMFPCLEELNISRCPLLKSVPLTGQYSSLESLRISDCRRLSKIGDGLSTCTSLKELDLYDCPNLSSIPDLKGFSFLQNLSIEWCTELEILPITGRCSSLEKIGDGLSTSTYLKDLDLYNCPNLKPIPSLDGLFSLTELKLDNVGEGWSCLLPNIKATRIPISQFHSISQCLPSSSKVDWLGKAKESSPQLQFLTALEDLTIREFQGIQALPEWLGNLSSLRFLNLSGFGKLKSLPHQLQLLTALEVLIMSGFHKIEALPEWLGNLSSLRHLQIDSCNKLLYLPSVDVMRSLSKLNEISIADCPQLETKTMRSHVLPKPILHEISDFSLDVKGDADRA</sequence>